<name>A0A7G7IGJ9_STRAG</name>
<dbReference type="Proteomes" id="UP000256718">
    <property type="component" value="Unassembled WGS sequence"/>
</dbReference>
<reference evidence="2 3" key="1">
    <citation type="journal article" date="2018" name="Emerg. Microbes Infect.">
        <title>Phenotypic and molecular analysis of nontypeable Group B streptococci: identification of cps2a and hybrid cps2a/cps5 Group B streptococcal capsule gene clusters.</title>
        <authorList>
            <person name="Alhhazmi A."/>
            <person name="Tyrrell G.J."/>
        </authorList>
    </citation>
    <scope>NUCLEOTIDE SEQUENCE [LARGE SCALE GENOMIC DNA]</scope>
    <source>
        <strain evidence="2 3">PLGBS17</strain>
    </source>
</reference>
<evidence type="ECO:0000259" key="1">
    <source>
        <dbReference type="Pfam" id="PF23871"/>
    </source>
</evidence>
<sequence length="88" mass="10870">MKHKKILYSLLKYYFNAGKYLGLLKKFRKDKIIHFKYTEQGLRAFRYNYKNRQLLLISLIMVHQLYYDLFAWKIEKIKLPSNHKVIEL</sequence>
<feature type="domain" description="DUF7226" evidence="1">
    <location>
        <begin position="12"/>
        <end position="87"/>
    </location>
</feature>
<dbReference type="EMBL" id="QHGZ01000261">
    <property type="protein sequence ID" value="RDY74229.1"/>
    <property type="molecule type" value="Genomic_DNA"/>
</dbReference>
<dbReference type="InterPro" id="IPR055650">
    <property type="entry name" value="DUF7226"/>
</dbReference>
<gene>
    <name evidence="2" type="ORF">C4618_13470</name>
</gene>
<dbReference type="Pfam" id="PF23871">
    <property type="entry name" value="DUF7226"/>
    <property type="match status" value="1"/>
</dbReference>
<proteinExistence type="predicted"/>
<dbReference type="AlphaFoldDB" id="A0A7G7IGJ9"/>
<evidence type="ECO:0000313" key="3">
    <source>
        <dbReference type="Proteomes" id="UP000256718"/>
    </source>
</evidence>
<organism evidence="2 3">
    <name type="scientific">Streptococcus agalactiae</name>
    <dbReference type="NCBI Taxonomy" id="1311"/>
    <lineage>
        <taxon>Bacteria</taxon>
        <taxon>Bacillati</taxon>
        <taxon>Bacillota</taxon>
        <taxon>Bacilli</taxon>
        <taxon>Lactobacillales</taxon>
        <taxon>Streptococcaceae</taxon>
        <taxon>Streptococcus</taxon>
    </lineage>
</organism>
<comment type="caution">
    <text evidence="2">The sequence shown here is derived from an EMBL/GenBank/DDBJ whole genome shotgun (WGS) entry which is preliminary data.</text>
</comment>
<evidence type="ECO:0000313" key="2">
    <source>
        <dbReference type="EMBL" id="RDY74229.1"/>
    </source>
</evidence>
<dbReference type="RefSeq" id="WP_001878894.1">
    <property type="nucleotide sequence ID" value="NZ_CAXOLC010000009.1"/>
</dbReference>
<accession>A0A7G7IGJ9</accession>
<protein>
    <recommendedName>
        <fullName evidence="1">DUF7226 domain-containing protein</fullName>
    </recommendedName>
</protein>